<feature type="transmembrane region" description="Helical" evidence="1">
    <location>
        <begin position="87"/>
        <end position="104"/>
    </location>
</feature>
<dbReference type="Proteomes" id="UP001499843">
    <property type="component" value="Unassembled WGS sequence"/>
</dbReference>
<evidence type="ECO:0000313" key="3">
    <source>
        <dbReference type="Proteomes" id="UP001499843"/>
    </source>
</evidence>
<feature type="transmembrane region" description="Helical" evidence="1">
    <location>
        <begin position="152"/>
        <end position="178"/>
    </location>
</feature>
<name>A0ABP5PTG6_9ACTN</name>
<gene>
    <name evidence="2" type="ORF">GCM10009850_104570</name>
</gene>
<dbReference type="RefSeq" id="WP_344493346.1">
    <property type="nucleotide sequence ID" value="NZ_BAAAQX010000046.1"/>
</dbReference>
<keyword evidence="1" id="KW-0472">Membrane</keyword>
<reference evidence="3" key="1">
    <citation type="journal article" date="2019" name="Int. J. Syst. Evol. Microbiol.">
        <title>The Global Catalogue of Microorganisms (GCM) 10K type strain sequencing project: providing services to taxonomists for standard genome sequencing and annotation.</title>
        <authorList>
            <consortium name="The Broad Institute Genomics Platform"/>
            <consortium name="The Broad Institute Genome Sequencing Center for Infectious Disease"/>
            <person name="Wu L."/>
            <person name="Ma J."/>
        </authorList>
    </citation>
    <scope>NUCLEOTIDE SEQUENCE [LARGE SCALE GENOMIC DNA]</scope>
    <source>
        <strain evidence="3">JCM 16114</strain>
    </source>
</reference>
<feature type="transmembrane region" description="Helical" evidence="1">
    <location>
        <begin position="365"/>
        <end position="386"/>
    </location>
</feature>
<feature type="transmembrane region" description="Helical" evidence="1">
    <location>
        <begin position="251"/>
        <end position="271"/>
    </location>
</feature>
<sequence length="408" mass="41420">MPNIPRALLTAAVTLLAAPGLAALLYLAGRPEPAGVLTGLAAGLLLRDRPARAAMATLCGSVVAVAVGSLVVQGFRADGPDFPDAMAGWPGWVAGAVLAYALAARRPTTSARAITAHRPTTRADATVAREAATWSGASAAVPRWRGAATRTLVTAAVLAAVLCCGQLVLAQAAGMTLWEDYHEWDGPGLYRDLTRATWHPAAAVIVATLTATQVFGERVRHWAVPVAAWLGCALIGGPVQYAQALGAGERAALLALLAALAGGAIGAAAATAALGRPGIWLGLTAFVLLFTAQEVRGGWVEDLPDLWGLYVSVALVAGVAAWTAWRETSFGAGAVAGLAGPMLIWSVYLLIGSRHYDHASQSGPYTYALLIALAAMAVAPVAAGLARAFRGDPATPPGSGAPSSPAAA</sequence>
<accession>A0ABP5PTG6</accession>
<feature type="transmembrane region" description="Helical" evidence="1">
    <location>
        <begin position="307"/>
        <end position="325"/>
    </location>
</feature>
<keyword evidence="1" id="KW-0812">Transmembrane</keyword>
<comment type="caution">
    <text evidence="2">The sequence shown here is derived from an EMBL/GenBank/DDBJ whole genome shotgun (WGS) entry which is preliminary data.</text>
</comment>
<feature type="transmembrane region" description="Helical" evidence="1">
    <location>
        <begin position="222"/>
        <end position="239"/>
    </location>
</feature>
<keyword evidence="1" id="KW-1133">Transmembrane helix</keyword>
<proteinExistence type="predicted"/>
<evidence type="ECO:0008006" key="4">
    <source>
        <dbReference type="Google" id="ProtNLM"/>
    </source>
</evidence>
<keyword evidence="3" id="KW-1185">Reference proteome</keyword>
<feature type="transmembrane region" description="Helical" evidence="1">
    <location>
        <begin position="332"/>
        <end position="353"/>
    </location>
</feature>
<organism evidence="2 3">
    <name type="scientific">Nonomuraea monospora</name>
    <dbReference type="NCBI Taxonomy" id="568818"/>
    <lineage>
        <taxon>Bacteria</taxon>
        <taxon>Bacillati</taxon>
        <taxon>Actinomycetota</taxon>
        <taxon>Actinomycetes</taxon>
        <taxon>Streptosporangiales</taxon>
        <taxon>Streptosporangiaceae</taxon>
        <taxon>Nonomuraea</taxon>
    </lineage>
</organism>
<feature type="transmembrane region" description="Helical" evidence="1">
    <location>
        <begin position="198"/>
        <end position="215"/>
    </location>
</feature>
<protein>
    <recommendedName>
        <fullName evidence="4">Integral membrane protein</fullName>
    </recommendedName>
</protein>
<dbReference type="EMBL" id="BAAAQX010000046">
    <property type="protein sequence ID" value="GAA2214990.1"/>
    <property type="molecule type" value="Genomic_DNA"/>
</dbReference>
<evidence type="ECO:0000256" key="1">
    <source>
        <dbReference type="SAM" id="Phobius"/>
    </source>
</evidence>
<evidence type="ECO:0000313" key="2">
    <source>
        <dbReference type="EMBL" id="GAA2214990.1"/>
    </source>
</evidence>
<feature type="transmembrane region" description="Helical" evidence="1">
    <location>
        <begin position="278"/>
        <end position="295"/>
    </location>
</feature>